<feature type="domain" description="NmrA-like" evidence="3">
    <location>
        <begin position="4"/>
        <end position="243"/>
    </location>
</feature>
<evidence type="ECO:0000259" key="3">
    <source>
        <dbReference type="Pfam" id="PF05368"/>
    </source>
</evidence>
<dbReference type="Gene3D" id="3.90.25.10">
    <property type="entry name" value="UDP-galactose 4-epimerase, domain 1"/>
    <property type="match status" value="1"/>
</dbReference>
<keyword evidence="5" id="KW-1185">Reference proteome</keyword>
<evidence type="ECO:0000256" key="2">
    <source>
        <dbReference type="ARBA" id="ARBA00023002"/>
    </source>
</evidence>
<dbReference type="InterPro" id="IPR051609">
    <property type="entry name" value="NmrA/Isoflavone_reductase-like"/>
</dbReference>
<dbReference type="GO" id="GO:0016491">
    <property type="term" value="F:oxidoreductase activity"/>
    <property type="evidence" value="ECO:0007669"/>
    <property type="project" value="UniProtKB-KW"/>
</dbReference>
<keyword evidence="2" id="KW-0560">Oxidoreductase</keyword>
<reference evidence="5" key="2">
    <citation type="submission" date="2015-01" db="EMBL/GenBank/DDBJ databases">
        <title>Evolutionary Origins and Diversification of the Mycorrhizal Mutualists.</title>
        <authorList>
            <consortium name="DOE Joint Genome Institute"/>
            <consortium name="Mycorrhizal Genomics Consortium"/>
            <person name="Kohler A."/>
            <person name="Kuo A."/>
            <person name="Nagy L.G."/>
            <person name="Floudas D."/>
            <person name="Copeland A."/>
            <person name="Barry K.W."/>
            <person name="Cichocki N."/>
            <person name="Veneault-Fourrey C."/>
            <person name="LaButti K."/>
            <person name="Lindquist E.A."/>
            <person name="Lipzen A."/>
            <person name="Lundell T."/>
            <person name="Morin E."/>
            <person name="Murat C."/>
            <person name="Riley R."/>
            <person name="Ohm R."/>
            <person name="Sun H."/>
            <person name="Tunlid A."/>
            <person name="Henrissat B."/>
            <person name="Grigoriev I.V."/>
            <person name="Hibbett D.S."/>
            <person name="Martin F."/>
        </authorList>
    </citation>
    <scope>NUCLEOTIDE SEQUENCE [LARGE SCALE GENOMIC DNA]</scope>
    <source>
        <strain evidence="5">MAFF 305830</strain>
    </source>
</reference>
<dbReference type="PANTHER" id="PTHR47706:SF9">
    <property type="entry name" value="NMRA-LIKE DOMAIN-CONTAINING PROTEIN-RELATED"/>
    <property type="match status" value="1"/>
</dbReference>
<protein>
    <recommendedName>
        <fullName evidence="3">NmrA-like domain-containing protein</fullName>
    </recommendedName>
</protein>
<accession>A0A0C3AMS7</accession>
<dbReference type="STRING" id="933852.A0A0C3AMS7"/>
<evidence type="ECO:0000313" key="4">
    <source>
        <dbReference type="EMBL" id="KIM21324.1"/>
    </source>
</evidence>
<name>A0A0C3AMS7_SERVB</name>
<organism evidence="4 5">
    <name type="scientific">Serendipita vermifera MAFF 305830</name>
    <dbReference type="NCBI Taxonomy" id="933852"/>
    <lineage>
        <taxon>Eukaryota</taxon>
        <taxon>Fungi</taxon>
        <taxon>Dikarya</taxon>
        <taxon>Basidiomycota</taxon>
        <taxon>Agaricomycotina</taxon>
        <taxon>Agaricomycetes</taxon>
        <taxon>Sebacinales</taxon>
        <taxon>Serendipitaceae</taxon>
        <taxon>Serendipita</taxon>
    </lineage>
</organism>
<evidence type="ECO:0000256" key="1">
    <source>
        <dbReference type="ARBA" id="ARBA00022857"/>
    </source>
</evidence>
<dbReference type="SUPFAM" id="SSF51735">
    <property type="entry name" value="NAD(P)-binding Rossmann-fold domains"/>
    <property type="match status" value="1"/>
</dbReference>
<keyword evidence="1" id="KW-0521">NADP</keyword>
<dbReference type="CDD" id="cd05259">
    <property type="entry name" value="PCBER_SDR_a"/>
    <property type="match status" value="1"/>
</dbReference>
<dbReference type="Proteomes" id="UP000054097">
    <property type="component" value="Unassembled WGS sequence"/>
</dbReference>
<dbReference type="PANTHER" id="PTHR47706">
    <property type="entry name" value="NMRA-LIKE FAMILY PROTEIN"/>
    <property type="match status" value="1"/>
</dbReference>
<dbReference type="HOGENOM" id="CLU_044876_3_2_1"/>
<evidence type="ECO:0000313" key="5">
    <source>
        <dbReference type="Proteomes" id="UP000054097"/>
    </source>
</evidence>
<gene>
    <name evidence="4" type="ORF">M408DRAFT_29639</name>
</gene>
<dbReference type="OrthoDB" id="9974981at2759"/>
<dbReference type="EMBL" id="KN824386">
    <property type="protein sequence ID" value="KIM21324.1"/>
    <property type="molecule type" value="Genomic_DNA"/>
</dbReference>
<dbReference type="Pfam" id="PF05368">
    <property type="entry name" value="NmrA"/>
    <property type="match status" value="1"/>
</dbReference>
<dbReference type="InterPro" id="IPR008030">
    <property type="entry name" value="NmrA-like"/>
</dbReference>
<dbReference type="InterPro" id="IPR036291">
    <property type="entry name" value="NAD(P)-bd_dom_sf"/>
</dbReference>
<dbReference type="Gene3D" id="3.40.50.720">
    <property type="entry name" value="NAD(P)-binding Rossmann-like Domain"/>
    <property type="match status" value="1"/>
</dbReference>
<reference evidence="4 5" key="1">
    <citation type="submission" date="2014-04" db="EMBL/GenBank/DDBJ databases">
        <authorList>
            <consortium name="DOE Joint Genome Institute"/>
            <person name="Kuo A."/>
            <person name="Zuccaro A."/>
            <person name="Kohler A."/>
            <person name="Nagy L.G."/>
            <person name="Floudas D."/>
            <person name="Copeland A."/>
            <person name="Barry K.W."/>
            <person name="Cichocki N."/>
            <person name="Veneault-Fourrey C."/>
            <person name="LaButti K."/>
            <person name="Lindquist E.A."/>
            <person name="Lipzen A."/>
            <person name="Lundell T."/>
            <person name="Morin E."/>
            <person name="Murat C."/>
            <person name="Sun H."/>
            <person name="Tunlid A."/>
            <person name="Henrissat B."/>
            <person name="Grigoriev I.V."/>
            <person name="Hibbett D.S."/>
            <person name="Martin F."/>
            <person name="Nordberg H.P."/>
            <person name="Cantor M.N."/>
            <person name="Hua S.X."/>
        </authorList>
    </citation>
    <scope>NUCLEOTIDE SEQUENCE [LARGE SCALE GENOMIC DNA]</scope>
    <source>
        <strain evidence="4 5">MAFF 305830</strain>
    </source>
</reference>
<dbReference type="AlphaFoldDB" id="A0A0C3AMS7"/>
<dbReference type="InterPro" id="IPR045312">
    <property type="entry name" value="PCBER-like"/>
</dbReference>
<proteinExistence type="predicted"/>
<sequence>MSYKKVVQIGASGNTGSPIHDALIQSGKFEITVLARNTSSFSSSNPIVKVVKIDFSNHQQLVDALRGNDVVLLTFGDLPNLERNSKAIIDAAIEAGVKRVIPSEFGVDTHSPTGRRQIVFDSKVKIDDYLEEKSNEGTIEFTSIYTGLFFDWRTQESQMFLGFDMENKRATIYNGGTTPLNLTTLEALGASVVSVLSTPAKFKNRRLRICDLYASQRDILALLEAETGIKFVVEEMDANVLQDEGEAGLRKGDLSLSNVFGAILGATFATNASRWSPDDDTASLGLAKQDLKAQVLKILQP</sequence>